<reference evidence="4 5" key="1">
    <citation type="submission" date="2024-01" db="EMBL/GenBank/DDBJ databases">
        <authorList>
            <person name="Allen C."/>
            <person name="Tagirdzhanova G."/>
        </authorList>
    </citation>
    <scope>NUCLEOTIDE SEQUENCE [LARGE SCALE GENOMIC DNA]</scope>
    <source>
        <strain evidence="4 5">CBS 573.63</strain>
    </source>
</reference>
<feature type="coiled-coil region" evidence="1">
    <location>
        <begin position="590"/>
        <end position="617"/>
    </location>
</feature>
<protein>
    <submittedName>
        <fullName evidence="4">Uncharacterized protein</fullName>
    </submittedName>
</protein>
<dbReference type="Pfam" id="PF21666">
    <property type="entry name" value="DUF4246_N"/>
    <property type="match status" value="1"/>
</dbReference>
<dbReference type="PANTHER" id="PTHR33119:SF1">
    <property type="entry name" value="FE2OG DIOXYGENASE DOMAIN-CONTAINING PROTEIN"/>
    <property type="match status" value="1"/>
</dbReference>
<evidence type="ECO:0000313" key="4">
    <source>
        <dbReference type="EMBL" id="CAK7268113.1"/>
    </source>
</evidence>
<keyword evidence="1" id="KW-0175">Coiled coil</keyword>
<dbReference type="InterPro" id="IPR049207">
    <property type="entry name" value="DUF4246_N"/>
</dbReference>
<evidence type="ECO:0000259" key="2">
    <source>
        <dbReference type="Pfam" id="PF14033"/>
    </source>
</evidence>
<dbReference type="Pfam" id="PF14033">
    <property type="entry name" value="DUF4246"/>
    <property type="match status" value="1"/>
</dbReference>
<gene>
    <name evidence="4" type="ORF">SEPCBS57363_002931</name>
</gene>
<dbReference type="InterPro" id="IPR025340">
    <property type="entry name" value="DUF4246"/>
</dbReference>
<accession>A0ABP0DIM4</accession>
<dbReference type="Proteomes" id="UP001642501">
    <property type="component" value="Unassembled WGS sequence"/>
</dbReference>
<evidence type="ECO:0000313" key="5">
    <source>
        <dbReference type="Proteomes" id="UP001642501"/>
    </source>
</evidence>
<evidence type="ECO:0000259" key="3">
    <source>
        <dbReference type="Pfam" id="PF21666"/>
    </source>
</evidence>
<keyword evidence="5" id="KW-1185">Reference proteome</keyword>
<name>A0ABP0DIM4_9PEZI</name>
<dbReference type="InterPro" id="IPR049192">
    <property type="entry name" value="DUF4246_C"/>
</dbReference>
<proteinExistence type="predicted"/>
<feature type="domain" description="DUF4246" evidence="3">
    <location>
        <begin position="21"/>
        <end position="89"/>
    </location>
</feature>
<dbReference type="EMBL" id="CAWUOM010000042">
    <property type="protein sequence ID" value="CAK7268113.1"/>
    <property type="molecule type" value="Genomic_DNA"/>
</dbReference>
<sequence>MSTTDRETAALDDAASDRVSLPGFGLSLSAGWDRNKSKFPRAFDGHGRGKLSRGLTQREQRMLEFMDDFTSDRDWTHNLYNKKLMQKWRFSTRWDERVMDRDDYLSDEMFDYCIKELKEKAVRLEDVGFITILNAEVTVVKSDFAVSEALGASLKECVARLEDGPAWQKHRKLSSDKQIFDLLDPSLFPVVFGVTRALPYGTVPLDDCGAYVGCGTPTTAEPIEQRTSSSTRHNGLSRFQWLPADVSIFKAEDGRNTTAKIVSYINNLHPHHNRALYGVLEKLVAVAVPMWEEVLTDWGDCRRIKITSTDDEKDFYLPKHCRYRRPRPHGGGYFGDGKGDDTITDEMAKRYKRTWEQHYEDWVEKHRRLRFPGPGAFKPFADRLAATKRVDLQTDGHNPKFPKGLQIIFKLTNIYLTPEKSTYKDADWQVDGSLSEGICATALYVYDQHNIRPGLLKFRQCVDEKKVEALATRGTYDSLMCFLGLYDTCPAVQDLGALGLIRNCLVVFPNVLQHKYEQVRLRDPTKPGYCKILTMHLIDPNRRVLSSANVPPQRKDWWSEYVHDTTGLSRLPFELFTHIVDFVDTFPLSLEQALRIRADLELERKSLAKQQEDQIDEHVFTFSMFGAYFMAARRWRQ</sequence>
<organism evidence="4 5">
    <name type="scientific">Sporothrix epigloea</name>
    <dbReference type="NCBI Taxonomy" id="1892477"/>
    <lineage>
        <taxon>Eukaryota</taxon>
        <taxon>Fungi</taxon>
        <taxon>Dikarya</taxon>
        <taxon>Ascomycota</taxon>
        <taxon>Pezizomycotina</taxon>
        <taxon>Sordariomycetes</taxon>
        <taxon>Sordariomycetidae</taxon>
        <taxon>Ophiostomatales</taxon>
        <taxon>Ophiostomataceae</taxon>
        <taxon>Sporothrix</taxon>
    </lineage>
</organism>
<comment type="caution">
    <text evidence="4">The sequence shown here is derived from an EMBL/GenBank/DDBJ whole genome shotgun (WGS) entry which is preliminary data.</text>
</comment>
<evidence type="ECO:0000256" key="1">
    <source>
        <dbReference type="SAM" id="Coils"/>
    </source>
</evidence>
<feature type="domain" description="DUF4246" evidence="2">
    <location>
        <begin position="107"/>
        <end position="560"/>
    </location>
</feature>
<dbReference type="PANTHER" id="PTHR33119">
    <property type="entry name" value="IFI3P"/>
    <property type="match status" value="1"/>
</dbReference>